<reference evidence="4" key="1">
    <citation type="journal article" date="2019" name="Int. J. Syst. Evol. Microbiol.">
        <title>The Global Catalogue of Microorganisms (GCM) 10K type strain sequencing project: providing services to taxonomists for standard genome sequencing and annotation.</title>
        <authorList>
            <consortium name="The Broad Institute Genomics Platform"/>
            <consortium name="The Broad Institute Genome Sequencing Center for Infectious Disease"/>
            <person name="Wu L."/>
            <person name="Ma J."/>
        </authorList>
    </citation>
    <scope>NUCLEOTIDE SEQUENCE [LARGE SCALE GENOMIC DNA]</scope>
    <source>
        <strain evidence="4">TISTR 1858</strain>
    </source>
</reference>
<dbReference type="RefSeq" id="WP_379564005.1">
    <property type="nucleotide sequence ID" value="NZ_JBHUMX010000045.1"/>
</dbReference>
<accession>A0ABW5Q4P2</accession>
<protein>
    <recommendedName>
        <fullName evidence="2">GTP cyclohydrolase FolE2</fullName>
        <ecNumber evidence="2">3.5.4.16</ecNumber>
    </recommendedName>
</protein>
<evidence type="ECO:0000313" key="3">
    <source>
        <dbReference type="EMBL" id="MFD2630598.1"/>
    </source>
</evidence>
<dbReference type="EC" id="3.5.4.16" evidence="2"/>
<evidence type="ECO:0000256" key="1">
    <source>
        <dbReference type="ARBA" id="ARBA00022801"/>
    </source>
</evidence>
<keyword evidence="1 2" id="KW-0378">Hydrolase</keyword>
<dbReference type="Gene3D" id="3.10.270.10">
    <property type="entry name" value="Urate Oxidase"/>
    <property type="match status" value="1"/>
</dbReference>
<evidence type="ECO:0000313" key="4">
    <source>
        <dbReference type="Proteomes" id="UP001597451"/>
    </source>
</evidence>
<dbReference type="InterPro" id="IPR022838">
    <property type="entry name" value="GTP_cyclohydrolase_FolE2"/>
</dbReference>
<dbReference type="Pfam" id="PF02649">
    <property type="entry name" value="GCHY-1"/>
    <property type="match status" value="1"/>
</dbReference>
<organism evidence="3 4">
    <name type="scientific">Oceanobacillus kapialis</name>
    <dbReference type="NCBI Taxonomy" id="481353"/>
    <lineage>
        <taxon>Bacteria</taxon>
        <taxon>Bacillati</taxon>
        <taxon>Bacillota</taxon>
        <taxon>Bacilli</taxon>
        <taxon>Bacillales</taxon>
        <taxon>Bacillaceae</taxon>
        <taxon>Oceanobacillus</taxon>
    </lineage>
</organism>
<keyword evidence="4" id="KW-1185">Reference proteome</keyword>
<dbReference type="GO" id="GO:0003934">
    <property type="term" value="F:GTP cyclohydrolase I activity"/>
    <property type="evidence" value="ECO:0007669"/>
    <property type="project" value="UniProtKB-EC"/>
</dbReference>
<name>A0ABW5Q4P2_9BACI</name>
<feature type="site" description="May be catalytically important" evidence="2">
    <location>
        <position position="189"/>
    </location>
</feature>
<gene>
    <name evidence="2 3" type="primary">folE2</name>
    <name evidence="3" type="ORF">ACFSUN_17665</name>
</gene>
<comment type="similarity">
    <text evidence="2">Belongs to the GTP cyclohydrolase IV family.</text>
</comment>
<dbReference type="EMBL" id="JBHUMX010000045">
    <property type="protein sequence ID" value="MFD2630598.1"/>
    <property type="molecule type" value="Genomic_DNA"/>
</dbReference>
<dbReference type="HAMAP" id="MF_01527_B">
    <property type="entry name" value="GTP_cyclohydrol_B"/>
    <property type="match status" value="1"/>
</dbReference>
<comment type="pathway">
    <text evidence="2">Cofactor biosynthesis; 7,8-dihydroneopterin triphosphate biosynthesis; 7,8-dihydroneopterin triphosphate from GTP: step 1/1.</text>
</comment>
<comment type="caution">
    <text evidence="3">The sequence shown here is derived from an EMBL/GenBank/DDBJ whole genome shotgun (WGS) entry which is preliminary data.</text>
</comment>
<evidence type="ECO:0000256" key="2">
    <source>
        <dbReference type="HAMAP-Rule" id="MF_01527"/>
    </source>
</evidence>
<dbReference type="InterPro" id="IPR003801">
    <property type="entry name" value="GTP_cyclohydrolase_FolE2/MptA"/>
</dbReference>
<dbReference type="PANTHER" id="PTHR36445">
    <property type="entry name" value="GTP CYCLOHYDROLASE MPTA"/>
    <property type="match status" value="1"/>
</dbReference>
<sequence length="312" mass="35672">MHDTKFIPLKKLPSKAERHKLFGSVLPVPRTKPVEKNQMADLQNTKKDFLFDLDAVGIANVKHPITVSSELLPNKQSSIATISFSTSLNKTSKGTNMSRFTEQLSSYYRQGAFEAEWQTLKRFAKELAERLDQQDATIELKFPWFFERRGPQSDLAGLNHTDITMEVNYDASNGYTLKASLSALITTLCPCSKEISEYSAHNQRGVVTIEIELNETITSEERDWKAMLLEAAESNASARIHPVLKRPDEKMVTEQAYENPRFVEDMVRLVAADLYEMEMVEKFRVSCRNEESIHMHDAIASVTYDKRNENQR</sequence>
<comment type="function">
    <text evidence="2">Converts GTP to 7,8-dihydroneopterin triphosphate.</text>
</comment>
<dbReference type="Proteomes" id="UP001597451">
    <property type="component" value="Unassembled WGS sequence"/>
</dbReference>
<proteinExistence type="inferred from homology"/>
<dbReference type="NCBIfam" id="NF010200">
    <property type="entry name" value="PRK13674.1-1"/>
    <property type="match status" value="1"/>
</dbReference>
<dbReference type="PANTHER" id="PTHR36445:SF1">
    <property type="entry name" value="GTP CYCLOHYDROLASE MPTA"/>
    <property type="match status" value="1"/>
</dbReference>
<comment type="catalytic activity">
    <reaction evidence="2">
        <text>GTP + H2O = 7,8-dihydroneopterin 3'-triphosphate + formate + H(+)</text>
        <dbReference type="Rhea" id="RHEA:17473"/>
        <dbReference type="ChEBI" id="CHEBI:15377"/>
        <dbReference type="ChEBI" id="CHEBI:15378"/>
        <dbReference type="ChEBI" id="CHEBI:15740"/>
        <dbReference type="ChEBI" id="CHEBI:37565"/>
        <dbReference type="ChEBI" id="CHEBI:58462"/>
        <dbReference type="EC" id="3.5.4.16"/>
    </reaction>
</comment>